<gene>
    <name evidence="1" type="ORF">TSUD_217360</name>
</gene>
<evidence type="ECO:0008006" key="3">
    <source>
        <dbReference type="Google" id="ProtNLM"/>
    </source>
</evidence>
<dbReference type="Proteomes" id="UP000242715">
    <property type="component" value="Unassembled WGS sequence"/>
</dbReference>
<accession>A0A2Z6MQ21</accession>
<organism evidence="1 2">
    <name type="scientific">Trifolium subterraneum</name>
    <name type="common">Subterranean clover</name>
    <dbReference type="NCBI Taxonomy" id="3900"/>
    <lineage>
        <taxon>Eukaryota</taxon>
        <taxon>Viridiplantae</taxon>
        <taxon>Streptophyta</taxon>
        <taxon>Embryophyta</taxon>
        <taxon>Tracheophyta</taxon>
        <taxon>Spermatophyta</taxon>
        <taxon>Magnoliopsida</taxon>
        <taxon>eudicotyledons</taxon>
        <taxon>Gunneridae</taxon>
        <taxon>Pentapetalae</taxon>
        <taxon>rosids</taxon>
        <taxon>fabids</taxon>
        <taxon>Fabales</taxon>
        <taxon>Fabaceae</taxon>
        <taxon>Papilionoideae</taxon>
        <taxon>50 kb inversion clade</taxon>
        <taxon>NPAAA clade</taxon>
        <taxon>Hologalegina</taxon>
        <taxon>IRL clade</taxon>
        <taxon>Trifolieae</taxon>
        <taxon>Trifolium</taxon>
    </lineage>
</organism>
<dbReference type="PANTHER" id="PTHR34427:SF5">
    <property type="entry name" value="DUF4283 DOMAIN-CONTAINING PROTEIN"/>
    <property type="match status" value="1"/>
</dbReference>
<evidence type="ECO:0000313" key="1">
    <source>
        <dbReference type="EMBL" id="GAU34396.1"/>
    </source>
</evidence>
<reference evidence="2" key="1">
    <citation type="journal article" date="2017" name="Front. Plant Sci.">
        <title>Climate Clever Clovers: New Paradigm to Reduce the Environmental Footprint of Ruminants by Breeding Low Methanogenic Forages Utilizing Haplotype Variation.</title>
        <authorList>
            <person name="Kaur P."/>
            <person name="Appels R."/>
            <person name="Bayer P.E."/>
            <person name="Keeble-Gagnere G."/>
            <person name="Wang J."/>
            <person name="Hirakawa H."/>
            <person name="Shirasawa K."/>
            <person name="Vercoe P."/>
            <person name="Stefanova K."/>
            <person name="Durmic Z."/>
            <person name="Nichols P."/>
            <person name="Revell C."/>
            <person name="Isobe S.N."/>
            <person name="Edwards D."/>
            <person name="Erskine W."/>
        </authorList>
    </citation>
    <scope>NUCLEOTIDE SEQUENCE [LARGE SCALE GENOMIC DNA]</scope>
    <source>
        <strain evidence="2">cv. Daliak</strain>
    </source>
</reference>
<keyword evidence="2" id="KW-1185">Reference proteome</keyword>
<proteinExistence type="predicted"/>
<name>A0A2Z6MQ21_TRISU</name>
<evidence type="ECO:0000313" key="2">
    <source>
        <dbReference type="Proteomes" id="UP000242715"/>
    </source>
</evidence>
<sequence>MGAFLRSDSCTIGKDRLDHARILIDTSALEVVKRAEKLLVDGVMVEIQSIEEWGYGLREDACLFYDESEEEASHYDNEVEHCDLDANHNVDMLVEKIADGLEEEDCTAFN</sequence>
<dbReference type="AlphaFoldDB" id="A0A2Z6MQ21"/>
<protein>
    <recommendedName>
        <fullName evidence="3">DUF4283 domain-containing protein</fullName>
    </recommendedName>
</protein>
<dbReference type="PANTHER" id="PTHR34427">
    <property type="entry name" value="DUF4283 DOMAIN PROTEIN"/>
    <property type="match status" value="1"/>
</dbReference>
<dbReference type="EMBL" id="DF973553">
    <property type="protein sequence ID" value="GAU34396.1"/>
    <property type="molecule type" value="Genomic_DNA"/>
</dbReference>